<organism evidence="2 3">
    <name type="scientific">Sphingomonas natans</name>
    <dbReference type="NCBI Taxonomy" id="3063330"/>
    <lineage>
        <taxon>Bacteria</taxon>
        <taxon>Pseudomonadati</taxon>
        <taxon>Pseudomonadota</taxon>
        <taxon>Alphaproteobacteria</taxon>
        <taxon>Sphingomonadales</taxon>
        <taxon>Sphingomonadaceae</taxon>
        <taxon>Sphingomonas</taxon>
    </lineage>
</organism>
<evidence type="ECO:0000313" key="2">
    <source>
        <dbReference type="EMBL" id="MDO6414775.1"/>
    </source>
</evidence>
<feature type="transmembrane region" description="Helical" evidence="1">
    <location>
        <begin position="29"/>
        <end position="46"/>
    </location>
</feature>
<evidence type="ECO:0000313" key="3">
    <source>
        <dbReference type="Proteomes" id="UP001169764"/>
    </source>
</evidence>
<reference evidence="2" key="1">
    <citation type="submission" date="2023-07" db="EMBL/GenBank/DDBJ databases">
        <authorList>
            <person name="Kim M."/>
        </authorList>
    </citation>
    <scope>NUCLEOTIDE SEQUENCE</scope>
    <source>
        <strain evidence="2">BIUV-7</strain>
    </source>
</reference>
<keyword evidence="1" id="KW-0472">Membrane</keyword>
<accession>A0ABT8Y8X5</accession>
<feature type="transmembrane region" description="Helical" evidence="1">
    <location>
        <begin position="99"/>
        <end position="119"/>
    </location>
</feature>
<protein>
    <recommendedName>
        <fullName evidence="4">Ferric reductase like transmembrane component</fullName>
    </recommendedName>
</protein>
<feature type="transmembrane region" description="Helical" evidence="1">
    <location>
        <begin position="58"/>
        <end position="79"/>
    </location>
</feature>
<keyword evidence="1" id="KW-0812">Transmembrane</keyword>
<sequence>MATRSDRKQVRRSGAVLHDSFLRHRNWRWAKIASLLCLVLILIYAFDNPIPRPEGDTVYGYTLGTIGFGLILWLTALGIRKRRMSPGVWSLKAWTSAHVWLGLSLVVIGTLHTGFHFGWNVHTLAYALMMLVILSGLFGVAVYASLPSRLSENRGELTETQMLEGLRAIDRQLHSAAQPLNARAAGVIQASLDEDAFGGGLRARLRSGKLDNATTRAEHDLRTMAGEIPADALARLLSLLSQKHGLVAQLQRHLRLRAILEIWLYVHVPSTIALIAALIAHVVSVFFYW</sequence>
<dbReference type="EMBL" id="JAUOTP010000004">
    <property type="protein sequence ID" value="MDO6414775.1"/>
    <property type="molecule type" value="Genomic_DNA"/>
</dbReference>
<dbReference type="Proteomes" id="UP001169764">
    <property type="component" value="Unassembled WGS sequence"/>
</dbReference>
<gene>
    <name evidence="2" type="ORF">Q4F19_10330</name>
</gene>
<proteinExistence type="predicted"/>
<dbReference type="RefSeq" id="WP_303542259.1">
    <property type="nucleotide sequence ID" value="NZ_JAUOTP010000004.1"/>
</dbReference>
<evidence type="ECO:0008006" key="4">
    <source>
        <dbReference type="Google" id="ProtNLM"/>
    </source>
</evidence>
<name>A0ABT8Y8X5_9SPHN</name>
<keyword evidence="3" id="KW-1185">Reference proteome</keyword>
<evidence type="ECO:0000256" key="1">
    <source>
        <dbReference type="SAM" id="Phobius"/>
    </source>
</evidence>
<keyword evidence="1" id="KW-1133">Transmembrane helix</keyword>
<feature type="transmembrane region" description="Helical" evidence="1">
    <location>
        <begin position="125"/>
        <end position="146"/>
    </location>
</feature>
<feature type="transmembrane region" description="Helical" evidence="1">
    <location>
        <begin position="262"/>
        <end position="288"/>
    </location>
</feature>
<comment type="caution">
    <text evidence="2">The sequence shown here is derived from an EMBL/GenBank/DDBJ whole genome shotgun (WGS) entry which is preliminary data.</text>
</comment>